<evidence type="ECO:0000313" key="3">
    <source>
        <dbReference type="EMBL" id="MDQ0180977.1"/>
    </source>
</evidence>
<organism evidence="2 5">
    <name type="scientific">Arthrobacter bambusae</name>
    <dbReference type="NCBI Taxonomy" id="1338426"/>
    <lineage>
        <taxon>Bacteria</taxon>
        <taxon>Bacillati</taxon>
        <taxon>Actinomycetota</taxon>
        <taxon>Actinomycetes</taxon>
        <taxon>Micrococcales</taxon>
        <taxon>Micrococcaceae</taxon>
        <taxon>Arthrobacter</taxon>
    </lineage>
</organism>
<reference evidence="2 4" key="1">
    <citation type="submission" date="2023-07" db="EMBL/GenBank/DDBJ databases">
        <title>Sorghum-associated microbial communities from plants grown in Nebraska, USA.</title>
        <authorList>
            <person name="Schachtman D."/>
        </authorList>
    </citation>
    <scope>NUCLEOTIDE SEQUENCE</scope>
    <source>
        <strain evidence="2">DS1006</strain>
        <strain evidence="3 4">DS1016</strain>
    </source>
</reference>
<dbReference type="Proteomes" id="UP001242995">
    <property type="component" value="Unassembled WGS sequence"/>
</dbReference>
<protein>
    <submittedName>
        <fullName evidence="2">Uncharacterized protein</fullName>
    </submittedName>
</protein>
<dbReference type="Proteomes" id="UP001230951">
    <property type="component" value="Unassembled WGS sequence"/>
</dbReference>
<keyword evidence="4" id="KW-1185">Reference proteome</keyword>
<dbReference type="EMBL" id="JAUSTF010000004">
    <property type="protein sequence ID" value="MDQ0180977.1"/>
    <property type="molecule type" value="Genomic_DNA"/>
</dbReference>
<accession>A0AAW8DD87</accession>
<feature type="region of interest" description="Disordered" evidence="1">
    <location>
        <begin position="89"/>
        <end position="112"/>
    </location>
</feature>
<gene>
    <name evidence="2" type="ORF">J2S90_001549</name>
    <name evidence="3" type="ORF">J2S93_002404</name>
</gene>
<comment type="caution">
    <text evidence="2">The sequence shown here is derived from an EMBL/GenBank/DDBJ whole genome shotgun (WGS) entry which is preliminary data.</text>
</comment>
<sequence length="112" mass="11985">MNTTVLPFPLFIDKLGVTGKIGDQVVVPVLDDNDMPQLEIAAVIDIVRRPPSPLASELSVRTRVGDDESGIYEPEEIIVLVRAAPAPAQSAAAPSTKSTRSLRPPTSLRAEQ</sequence>
<proteinExistence type="predicted"/>
<evidence type="ECO:0000256" key="1">
    <source>
        <dbReference type="SAM" id="MobiDB-lite"/>
    </source>
</evidence>
<evidence type="ECO:0000313" key="5">
    <source>
        <dbReference type="Proteomes" id="UP001242995"/>
    </source>
</evidence>
<dbReference type="EMBL" id="JAUSRG010000003">
    <property type="protein sequence ID" value="MDP9904594.1"/>
    <property type="molecule type" value="Genomic_DNA"/>
</dbReference>
<evidence type="ECO:0000313" key="4">
    <source>
        <dbReference type="Proteomes" id="UP001230951"/>
    </source>
</evidence>
<evidence type="ECO:0000313" key="2">
    <source>
        <dbReference type="EMBL" id="MDP9904594.1"/>
    </source>
</evidence>
<dbReference type="AlphaFoldDB" id="A0AAW8DD87"/>
<dbReference type="RefSeq" id="WP_306960384.1">
    <property type="nucleotide sequence ID" value="NZ_JAUSRG010000003.1"/>
</dbReference>
<name>A0AAW8DD87_9MICC</name>